<evidence type="ECO:0000259" key="1">
    <source>
        <dbReference type="Pfam" id="PF14737"/>
    </source>
</evidence>
<organism evidence="2 3">
    <name type="scientific">Lentinus brumalis</name>
    <dbReference type="NCBI Taxonomy" id="2498619"/>
    <lineage>
        <taxon>Eukaryota</taxon>
        <taxon>Fungi</taxon>
        <taxon>Dikarya</taxon>
        <taxon>Basidiomycota</taxon>
        <taxon>Agaricomycotina</taxon>
        <taxon>Agaricomycetes</taxon>
        <taxon>Polyporales</taxon>
        <taxon>Polyporaceae</taxon>
        <taxon>Lentinus</taxon>
    </lineage>
</organism>
<feature type="domain" description="DUF4470" evidence="1">
    <location>
        <begin position="151"/>
        <end position="219"/>
    </location>
</feature>
<evidence type="ECO:0000313" key="2">
    <source>
        <dbReference type="EMBL" id="RDX52493.1"/>
    </source>
</evidence>
<sequence length="909" mass="103264">MKSVLRAWRLLKAQPDQKMEFVSRLARRLTKALCHGARAGTITRDTLSGDIDELRNASSPEGLNGIDVSVAQGWEEWDATRLEMDDYAKKRDACLVGLSRMPIFFKAFDDTTEHYGMGHDNPIDLIAGCGSVSLGSEPYPLDIDNLSIEYIQQLAFLFGGVGDARHVMATLCGLSTAYSYLPEEEKPIFHAHLTLLDINATTIARDLCFFLLLHELNSTSGSDAIARAEIKATLMYMFCGVVMPPYCFDRLTRLFRGLSARLSSTDWALPTWIRLDTHTAISVVRSLEYWLSASKSARKMLARHEIAPPGTLLPALDHPIWKQPELRRLLERRVAEERQVVKRTLLNMPHEQLVPMLVDAGIVLSPVSPTAAREALLNNMDSLIHKEYVRQFGERRTFEMECYMTTKAFLPPEELRSRHPDLDSAWQHVRTGGALSRPDMLRARTHIENDWQPNITLFDHYIDDPKSTYVDTTIGYPEIQEEVFRIVKQIHGFNSPSVIEMRKTAWDVFNPYFEEVAAALKALESNVVLEFTMGELCAELAKMRHSNDTGRPRDFPTKYTRMWLSNVPDYTHGPLNLIVYVVPNLQDIPDAATASNSLLSPSVWKDDAEWWHTFTLLTIEEVPRYLACDIIRPGGLLGSLVLGPSPSLPRPLAKLATREELTTWLTRLLFNTLIPGKLPPPPGKLRLPHNIVAFFGILMYLSRIGYPGHWLSEFLERILSGRMVSNVTPYTGEYPIPVEERTRRVPSRTVRTDPWLVEFETIIATAYYAIPFPVSSALAPDFSNNPDDIALWEAEVRRAPSYKPSEDIHNTAYEPRVQLLFYRSDKLTAREVIENIQAVFEGKRTPVPGLFFVVTSPEHIKYQEKIQFRLSRLRVERMRAEKWSVVAYRNDTGMQGTVPAPISSWIAKS</sequence>
<dbReference type="STRING" id="139420.A0A371DIY4"/>
<gene>
    <name evidence="2" type="ORF">OH76DRAFT_161993</name>
</gene>
<accession>A0A371DIY4</accession>
<protein>
    <recommendedName>
        <fullName evidence="1">DUF4470 domain-containing protein</fullName>
    </recommendedName>
</protein>
<name>A0A371DIY4_9APHY</name>
<dbReference type="OrthoDB" id="2423701at2759"/>
<dbReference type="Proteomes" id="UP000256964">
    <property type="component" value="Unassembled WGS sequence"/>
</dbReference>
<dbReference type="Pfam" id="PF14737">
    <property type="entry name" value="DUF4470"/>
    <property type="match status" value="1"/>
</dbReference>
<keyword evidence="3" id="KW-1185">Reference proteome</keyword>
<dbReference type="EMBL" id="KZ857390">
    <property type="protein sequence ID" value="RDX52493.1"/>
    <property type="molecule type" value="Genomic_DNA"/>
</dbReference>
<dbReference type="InterPro" id="IPR027974">
    <property type="entry name" value="DUF4470"/>
</dbReference>
<proteinExistence type="predicted"/>
<reference evidence="2 3" key="1">
    <citation type="journal article" date="2018" name="Biotechnol. Biofuels">
        <title>Integrative visual omics of the white-rot fungus Polyporus brumalis exposes the biotechnological potential of its oxidative enzymes for delignifying raw plant biomass.</title>
        <authorList>
            <person name="Miyauchi S."/>
            <person name="Rancon A."/>
            <person name="Drula E."/>
            <person name="Hage H."/>
            <person name="Chaduli D."/>
            <person name="Favel A."/>
            <person name="Grisel S."/>
            <person name="Henrissat B."/>
            <person name="Herpoel-Gimbert I."/>
            <person name="Ruiz-Duenas F.J."/>
            <person name="Chevret D."/>
            <person name="Hainaut M."/>
            <person name="Lin J."/>
            <person name="Wang M."/>
            <person name="Pangilinan J."/>
            <person name="Lipzen A."/>
            <person name="Lesage-Meessen L."/>
            <person name="Navarro D."/>
            <person name="Riley R."/>
            <person name="Grigoriev I.V."/>
            <person name="Zhou S."/>
            <person name="Raouche S."/>
            <person name="Rosso M.N."/>
        </authorList>
    </citation>
    <scope>NUCLEOTIDE SEQUENCE [LARGE SCALE GENOMIC DNA]</scope>
    <source>
        <strain evidence="2 3">BRFM 1820</strain>
    </source>
</reference>
<dbReference type="AlphaFoldDB" id="A0A371DIY4"/>
<evidence type="ECO:0000313" key="3">
    <source>
        <dbReference type="Proteomes" id="UP000256964"/>
    </source>
</evidence>